<dbReference type="GO" id="GO:0003677">
    <property type="term" value="F:DNA binding"/>
    <property type="evidence" value="ECO:0007669"/>
    <property type="project" value="UniProtKB-KW"/>
</dbReference>
<dbReference type="GO" id="GO:0007507">
    <property type="term" value="P:heart development"/>
    <property type="evidence" value="ECO:0000318"/>
    <property type="project" value="GO_Central"/>
</dbReference>
<dbReference type="FunFam" id="3.30.160.60:FF:000446">
    <property type="entry name" value="Zinc finger protein"/>
    <property type="match status" value="1"/>
</dbReference>
<protein>
    <submittedName>
        <fullName evidence="16 17">Zinc finger protein, putative</fullName>
    </submittedName>
</protein>
<keyword evidence="6" id="KW-0862">Zinc</keyword>
<feature type="compositionally biased region" description="Low complexity" evidence="13">
    <location>
        <begin position="539"/>
        <end position="550"/>
    </location>
</feature>
<dbReference type="PaxDb" id="6945-B7PEB5"/>
<name>B7PEB5_IXOSC</name>
<feature type="domain" description="C2H2-type" evidence="14">
    <location>
        <begin position="653"/>
        <end position="680"/>
    </location>
</feature>
<dbReference type="SMART" id="SM00355">
    <property type="entry name" value="ZnF_C2H2"/>
    <property type="match status" value="9"/>
</dbReference>
<feature type="domain" description="CCHC FOG-type" evidence="15">
    <location>
        <begin position="979"/>
        <end position="1012"/>
    </location>
</feature>
<keyword evidence="7" id="KW-0805">Transcription regulation</keyword>
<feature type="region of interest" description="Disordered" evidence="13">
    <location>
        <begin position="12"/>
        <end position="38"/>
    </location>
</feature>
<evidence type="ECO:0000256" key="9">
    <source>
        <dbReference type="ARBA" id="ARBA00023159"/>
    </source>
</evidence>
<organism>
    <name type="scientific">Ixodes scapularis</name>
    <name type="common">Black-legged tick</name>
    <name type="synonym">Deer tick</name>
    <dbReference type="NCBI Taxonomy" id="6945"/>
    <lineage>
        <taxon>Eukaryota</taxon>
        <taxon>Metazoa</taxon>
        <taxon>Ecdysozoa</taxon>
        <taxon>Arthropoda</taxon>
        <taxon>Chelicerata</taxon>
        <taxon>Arachnida</taxon>
        <taxon>Acari</taxon>
        <taxon>Parasitiformes</taxon>
        <taxon>Ixodida</taxon>
        <taxon>Ixodoidea</taxon>
        <taxon>Ixodidae</taxon>
        <taxon>Ixodinae</taxon>
        <taxon>Ixodes</taxon>
    </lineage>
</organism>
<evidence type="ECO:0000259" key="14">
    <source>
        <dbReference type="PROSITE" id="PS50157"/>
    </source>
</evidence>
<dbReference type="VEuPathDB" id="VectorBase:ISCI003495"/>
<evidence type="ECO:0000256" key="5">
    <source>
        <dbReference type="ARBA" id="ARBA00022771"/>
    </source>
</evidence>
<feature type="domain" description="CCHC FOG-type" evidence="15">
    <location>
        <begin position="226"/>
        <end position="259"/>
    </location>
</feature>
<dbReference type="GO" id="GO:0061629">
    <property type="term" value="F:RNA polymerase II-specific DNA-binding transcription factor binding"/>
    <property type="evidence" value="ECO:0007669"/>
    <property type="project" value="InterPro"/>
</dbReference>
<dbReference type="EnsemblMetazoa" id="ISCW003495-RA">
    <property type="protein sequence ID" value="ISCW003495-PA"/>
    <property type="gene ID" value="ISCW003495"/>
</dbReference>
<proteinExistence type="predicted"/>
<feature type="compositionally biased region" description="Basic and acidic residues" evidence="13">
    <location>
        <begin position="509"/>
        <end position="521"/>
    </location>
</feature>
<accession>B7PEB5</accession>
<feature type="compositionally biased region" description="Low complexity" evidence="13">
    <location>
        <begin position="316"/>
        <end position="332"/>
    </location>
</feature>
<dbReference type="EMBL" id="ABJB010772324">
    <property type="status" value="NOT_ANNOTATED_CDS"/>
    <property type="molecule type" value="Genomic_DNA"/>
</dbReference>
<dbReference type="EMBL" id="DS694733">
    <property type="protein sequence ID" value="EEC04937.1"/>
    <property type="molecule type" value="Genomic_DNA"/>
</dbReference>
<keyword evidence="10" id="KW-0804">Transcription</keyword>
<feature type="region of interest" description="Disordered" evidence="13">
    <location>
        <begin position="490"/>
        <end position="557"/>
    </location>
</feature>
<dbReference type="Pfam" id="PF13909">
    <property type="entry name" value="zf-H2C2_5"/>
    <property type="match status" value="1"/>
</dbReference>
<feature type="domain" description="C2H2-type" evidence="14">
    <location>
        <begin position="232"/>
        <end position="259"/>
    </location>
</feature>
<evidence type="ECO:0000256" key="3">
    <source>
        <dbReference type="ARBA" id="ARBA00022723"/>
    </source>
</evidence>
<dbReference type="FunCoup" id="B7PEB5">
    <property type="interactions" value="166"/>
</dbReference>
<evidence type="ECO:0000256" key="13">
    <source>
        <dbReference type="SAM" id="MobiDB-lite"/>
    </source>
</evidence>
<feature type="domain" description="CCHC FOG-type" evidence="15">
    <location>
        <begin position="568"/>
        <end position="601"/>
    </location>
</feature>
<dbReference type="InterPro" id="IPR036236">
    <property type="entry name" value="Znf_C2H2_sf"/>
</dbReference>
<evidence type="ECO:0000256" key="10">
    <source>
        <dbReference type="ARBA" id="ARBA00023163"/>
    </source>
</evidence>
<dbReference type="VEuPathDB" id="VectorBase:ISCW003495"/>
<evidence type="ECO:0000256" key="12">
    <source>
        <dbReference type="PROSITE-ProRule" id="PRU00042"/>
    </source>
</evidence>
<feature type="domain" description="C2H2-type" evidence="14">
    <location>
        <begin position="336"/>
        <end position="363"/>
    </location>
</feature>
<feature type="compositionally biased region" description="Low complexity" evidence="13">
    <location>
        <begin position="608"/>
        <end position="619"/>
    </location>
</feature>
<evidence type="ECO:0000313" key="18">
    <source>
        <dbReference type="Proteomes" id="UP000001555"/>
    </source>
</evidence>
<keyword evidence="2" id="KW-0678">Repressor</keyword>
<feature type="region of interest" description="Disordered" evidence="13">
    <location>
        <begin position="268"/>
        <end position="333"/>
    </location>
</feature>
<feature type="region of interest" description="Disordered" evidence="13">
    <location>
        <begin position="604"/>
        <end position="641"/>
    </location>
</feature>
<dbReference type="HOGENOM" id="CLU_294790_0_0_1"/>
<keyword evidence="8" id="KW-0238">DNA-binding</keyword>
<dbReference type="Gene3D" id="3.30.160.60">
    <property type="entry name" value="Classic Zinc Finger"/>
    <property type="match status" value="3"/>
</dbReference>
<feature type="region of interest" description="Disordered" evidence="13">
    <location>
        <begin position="806"/>
        <end position="846"/>
    </location>
</feature>
<feature type="compositionally biased region" description="Basic and acidic residues" evidence="13">
    <location>
        <begin position="902"/>
        <end position="912"/>
    </location>
</feature>
<dbReference type="PROSITE" id="PS00028">
    <property type="entry name" value="ZINC_FINGER_C2H2_1"/>
    <property type="match status" value="2"/>
</dbReference>
<dbReference type="FunFam" id="3.30.160.60:FF:004729">
    <property type="match status" value="1"/>
</dbReference>
<evidence type="ECO:0000256" key="6">
    <source>
        <dbReference type="ARBA" id="ARBA00022833"/>
    </source>
</evidence>
<feature type="compositionally biased region" description="Polar residues" evidence="13">
    <location>
        <begin position="620"/>
        <end position="632"/>
    </location>
</feature>
<reference evidence="16 18" key="1">
    <citation type="submission" date="2008-03" db="EMBL/GenBank/DDBJ databases">
        <title>Annotation of Ixodes scapularis.</title>
        <authorList>
            <consortium name="Ixodes scapularis Genome Project Consortium"/>
            <person name="Caler E."/>
            <person name="Hannick L.I."/>
            <person name="Bidwell S."/>
            <person name="Joardar V."/>
            <person name="Thiagarajan M."/>
            <person name="Amedeo P."/>
            <person name="Galinsky K.J."/>
            <person name="Schobel S."/>
            <person name="Inman J."/>
            <person name="Hostetler J."/>
            <person name="Miller J."/>
            <person name="Hammond M."/>
            <person name="Megy K."/>
            <person name="Lawson D."/>
            <person name="Kodira C."/>
            <person name="Sutton G."/>
            <person name="Meyer J."/>
            <person name="Hill C.A."/>
            <person name="Birren B."/>
            <person name="Nene V."/>
            <person name="Collins F."/>
            <person name="Alarcon-Chaidez F."/>
            <person name="Wikel S."/>
            <person name="Strausberg R."/>
        </authorList>
    </citation>
    <scope>NUCLEOTIDE SEQUENCE [LARGE SCALE GENOMIC DNA]</scope>
    <source>
        <strain evidence="18">Wikel</strain>
        <strain evidence="16">Wikel colony</strain>
    </source>
</reference>
<dbReference type="EMBL" id="ABJB010465618">
    <property type="status" value="NOT_ANNOTATED_CDS"/>
    <property type="molecule type" value="Genomic_DNA"/>
</dbReference>
<reference evidence="17" key="2">
    <citation type="submission" date="2020-05" db="UniProtKB">
        <authorList>
            <consortium name="EnsemblMetazoa"/>
        </authorList>
    </citation>
    <scope>IDENTIFICATION</scope>
    <source>
        <strain evidence="17">wikel</strain>
    </source>
</reference>
<evidence type="ECO:0000256" key="11">
    <source>
        <dbReference type="ARBA" id="ARBA00023242"/>
    </source>
</evidence>
<dbReference type="InterPro" id="IPR039746">
    <property type="entry name" value="FOG"/>
</dbReference>
<feature type="compositionally biased region" description="Basic and acidic residues" evidence="13">
    <location>
        <begin position="528"/>
        <end position="538"/>
    </location>
</feature>
<feature type="compositionally biased region" description="Polar residues" evidence="13">
    <location>
        <begin position="105"/>
        <end position="117"/>
    </location>
</feature>
<evidence type="ECO:0000313" key="17">
    <source>
        <dbReference type="EnsemblMetazoa" id="ISCW003495-PA"/>
    </source>
</evidence>
<dbReference type="Proteomes" id="UP000001555">
    <property type="component" value="Unassembled WGS sequence"/>
</dbReference>
<dbReference type="GO" id="GO:0030154">
    <property type="term" value="P:cell differentiation"/>
    <property type="evidence" value="ECO:0000318"/>
    <property type="project" value="GO_Central"/>
</dbReference>
<evidence type="ECO:0000313" key="16">
    <source>
        <dbReference type="EMBL" id="EEC04937.1"/>
    </source>
</evidence>
<dbReference type="EMBL" id="ABJB010040152">
    <property type="status" value="NOT_ANNOTATED_CDS"/>
    <property type="molecule type" value="Genomic_DNA"/>
</dbReference>
<evidence type="ECO:0000259" key="15">
    <source>
        <dbReference type="PROSITE" id="PS51810"/>
    </source>
</evidence>
<keyword evidence="9" id="KW-0010">Activator</keyword>
<feature type="compositionally biased region" description="Low complexity" evidence="13">
    <location>
        <begin position="828"/>
        <end position="846"/>
    </location>
</feature>
<dbReference type="GO" id="GO:0008270">
    <property type="term" value="F:zinc ion binding"/>
    <property type="evidence" value="ECO:0007669"/>
    <property type="project" value="UniProtKB-KW"/>
</dbReference>
<dbReference type="PANTHER" id="PTHR12958:SF3">
    <property type="entry name" value="ZINC FINGER PROTEIN USH"/>
    <property type="match status" value="1"/>
</dbReference>
<sequence>MAYCTTGNCTQSLQSHPDVSQEDWPCGPSIQPRDGNPGVNLRLKQAAGTWLKMLRLVRRREEANASLSLEGDEVWCNLTRDVSADSELLAHVNLPSIDVAASGGPASTTSQEPSSRNTPPGGEPPPCEESAAPATSDTDVTAENDHRDSALRHVHVLGDNTVAVGQPSKDAGSEEADKPPATTDGAGKGVAPVPVTGLPLKYEQVNGFNPLANAVQAVVLEHPLTLLQAQAFKCVMCGIQFSSIKTLRAHQTYYCTKRLDKLLVPSVQHDTAEDSSGGGVSSPRPRGSSPHKNGADEGSPEESAAPAKRPRREDSSPLSSDASSTPSKSPKAGRCYQCPYCSYAYDRKGSLTRHMRLHGSPPSPPSADPVGAEDVSMPPGARYCSNCDIQFSSYKTFTVHKQYYCSTRHVQKSAAAAATSVVPPPQQGPEHVLLNQPLFAAISTNPLILVPCSYVPGNGLVPTSATSAITPAIVCQQPVTTTAPIVPEVAKENGARPREADLQVTEQSSVERESPSVKQEEPASETPLDLRLRKDVEASPRSSPTPGTSGEMPAIVVGGLDPLGDQVVVKQGTSRCRECNIVFYKHANYLAHKRHYCASRQQKLGRLSSPSGDEGSSSELASRSPANATASPTVDAFPQRSATAQSPQPMYQFYCLACGIKFTSLSNLQAHQTYYCPKRDVLKGQVGVAAVTRPAEFVCPRCRLSYQSDEALKQHLCAAALRKCPYCDVFCPTQIAAQRHLVTHTGVRAFRCAACGYKGHTLRGMRTHVRVHLDKGTQLQEEALILCVGADGSTVCPWNGASANPMPIAPKSPVDTVQEKAKEGGQPSARSASPPTASSAAEESVVSRAAAIEDQGPPSSELLHWCNLCGYSSSYKGNVVRHVKLVHRDVVAASAVQSFTSERPRTVDERRSPAPPSDIKTEQVSDAEDVSVSQDHEQEEGGVEDPRRAESPVVTEANCDVSAAESSPPPMGGEGVKPPQLQGPKYCKSCDISFNYLSTFIAHKKYYCSSQAAPNPGGEVRLAEEGST</sequence>
<dbReference type="GO" id="GO:0005634">
    <property type="term" value="C:nucleus"/>
    <property type="evidence" value="ECO:0000318"/>
    <property type="project" value="GO_Central"/>
</dbReference>
<dbReference type="GO" id="GO:0000122">
    <property type="term" value="P:negative regulation of transcription by RNA polymerase II"/>
    <property type="evidence" value="ECO:0000318"/>
    <property type="project" value="GO_Central"/>
</dbReference>
<dbReference type="InterPro" id="IPR059121">
    <property type="entry name" value="CCHC_ZFPM2-like"/>
</dbReference>
<keyword evidence="11" id="KW-0539">Nucleus</keyword>
<evidence type="ECO:0000256" key="2">
    <source>
        <dbReference type="ARBA" id="ARBA00022491"/>
    </source>
</evidence>
<feature type="compositionally biased region" description="Basic and acidic residues" evidence="13">
    <location>
        <begin position="490"/>
        <end position="501"/>
    </location>
</feature>
<keyword evidence="4" id="KW-0677">Repeat</keyword>
<dbReference type="EMBL" id="ABJB011026978">
    <property type="status" value="NOT_ANNOTATED_CDS"/>
    <property type="molecule type" value="Genomic_DNA"/>
</dbReference>
<evidence type="ECO:0000256" key="8">
    <source>
        <dbReference type="ARBA" id="ARBA00023125"/>
    </source>
</evidence>
<dbReference type="GO" id="GO:0045944">
    <property type="term" value="P:positive regulation of transcription by RNA polymerase II"/>
    <property type="evidence" value="ECO:0000318"/>
    <property type="project" value="GO_Central"/>
</dbReference>
<feature type="region of interest" description="Disordered" evidence="13">
    <location>
        <begin position="163"/>
        <end position="190"/>
    </location>
</feature>
<feature type="domain" description="CCHC FOG-type" evidence="15">
    <location>
        <begin position="376"/>
        <end position="409"/>
    </location>
</feature>
<gene>
    <name evidence="16" type="ORF">IscW_ISCW003495</name>
</gene>
<evidence type="ECO:0000256" key="1">
    <source>
        <dbReference type="ARBA" id="ARBA00004123"/>
    </source>
</evidence>
<dbReference type="SUPFAM" id="SSF57667">
    <property type="entry name" value="beta-beta-alpha zinc fingers"/>
    <property type="match status" value="7"/>
</dbReference>
<dbReference type="VEuPathDB" id="VectorBase:ISCP_034466"/>
<evidence type="ECO:0000256" key="4">
    <source>
        <dbReference type="ARBA" id="ARBA00022737"/>
    </source>
</evidence>
<feature type="region of interest" description="Disordered" evidence="13">
    <location>
        <begin position="100"/>
        <end position="144"/>
    </location>
</feature>
<dbReference type="InterPro" id="IPR034731">
    <property type="entry name" value="Znf_CCHC_FOG"/>
</dbReference>
<keyword evidence="18" id="KW-1185">Reference proteome</keyword>
<feature type="compositionally biased region" description="Low complexity" evidence="13">
    <location>
        <begin position="281"/>
        <end position="290"/>
    </location>
</feature>
<dbReference type="InterPro" id="IPR013087">
    <property type="entry name" value="Znf_C2H2_type"/>
</dbReference>
<keyword evidence="5 12" id="KW-0863">Zinc-finger</keyword>
<evidence type="ECO:0000256" key="7">
    <source>
        <dbReference type="ARBA" id="ARBA00023015"/>
    </source>
</evidence>
<dbReference type="GO" id="GO:0009653">
    <property type="term" value="P:anatomical structure morphogenesis"/>
    <property type="evidence" value="ECO:0007669"/>
    <property type="project" value="UniProtKB-ARBA"/>
</dbReference>
<feature type="domain" description="CCHC FOG-type" evidence="15">
    <location>
        <begin position="647"/>
        <end position="680"/>
    </location>
</feature>
<feature type="region of interest" description="Disordered" evidence="13">
    <location>
        <begin position="900"/>
        <end position="982"/>
    </location>
</feature>
<dbReference type="PROSITE" id="PS50157">
    <property type="entry name" value="ZINC_FINGER_C2H2_2"/>
    <property type="match status" value="3"/>
</dbReference>
<dbReference type="Pfam" id="PF12874">
    <property type="entry name" value="zf-met"/>
    <property type="match status" value="1"/>
</dbReference>
<dbReference type="PANTHER" id="PTHR12958">
    <property type="entry name" value="FRIEND OF GATA2-RELATED"/>
    <property type="match status" value="1"/>
</dbReference>
<keyword evidence="3" id="KW-0479">Metal-binding</keyword>
<comment type="subcellular location">
    <subcellularLocation>
        <location evidence="1">Nucleus</location>
    </subcellularLocation>
</comment>
<dbReference type="InParanoid" id="B7PEB5"/>
<dbReference type="Pfam" id="PF25445">
    <property type="entry name" value="CCHC_ZFPM2"/>
    <property type="match status" value="2"/>
</dbReference>
<dbReference type="AlphaFoldDB" id="B7PEB5"/>
<dbReference type="PROSITE" id="PS51810">
    <property type="entry name" value="ZF_CCHC_FOG"/>
    <property type="match status" value="5"/>
</dbReference>
<dbReference type="OrthoDB" id="8742770at2759"/>
<dbReference type="EMBL" id="ABJB011047559">
    <property type="status" value="NOT_ANNOTATED_CDS"/>
    <property type="molecule type" value="Genomic_DNA"/>
</dbReference>